<dbReference type="PANTHER" id="PTHR33076">
    <property type="entry name" value="NON-SPECIFIC LIPID-TRANSFER PROTEIN 2-RELATED"/>
    <property type="match status" value="1"/>
</dbReference>
<organism evidence="6">
    <name type="scientific">Fagus sylvatica</name>
    <name type="common">Beechnut</name>
    <dbReference type="NCBI Taxonomy" id="28930"/>
    <lineage>
        <taxon>Eukaryota</taxon>
        <taxon>Viridiplantae</taxon>
        <taxon>Streptophyta</taxon>
        <taxon>Embryophyta</taxon>
        <taxon>Tracheophyta</taxon>
        <taxon>Spermatophyta</taxon>
        <taxon>Magnoliopsida</taxon>
        <taxon>eudicotyledons</taxon>
        <taxon>Gunneridae</taxon>
        <taxon>Pentapetalae</taxon>
        <taxon>rosids</taxon>
        <taxon>fabids</taxon>
        <taxon>Fagales</taxon>
        <taxon>Fagaceae</taxon>
        <taxon>Fagus</taxon>
    </lineage>
</organism>
<protein>
    <recommendedName>
        <fullName evidence="3">Non-specific lipid-transfer protein</fullName>
    </recommendedName>
</protein>
<evidence type="ECO:0000256" key="1">
    <source>
        <dbReference type="ARBA" id="ARBA00009748"/>
    </source>
</evidence>
<dbReference type="InterPro" id="IPR000528">
    <property type="entry name" value="Plant_nsLTP"/>
</dbReference>
<keyword evidence="2" id="KW-1015">Disulfide bond</keyword>
<dbReference type="GO" id="GO:0006869">
    <property type="term" value="P:lipid transport"/>
    <property type="evidence" value="ECO:0007669"/>
    <property type="project" value="InterPro"/>
</dbReference>
<keyword evidence="3" id="KW-0446">Lipid-binding</keyword>
<feature type="signal peptide" evidence="4">
    <location>
        <begin position="1"/>
        <end position="23"/>
    </location>
</feature>
<evidence type="ECO:0000256" key="4">
    <source>
        <dbReference type="SAM" id="SignalP"/>
    </source>
</evidence>
<evidence type="ECO:0000256" key="3">
    <source>
        <dbReference type="RuleBase" id="RU000628"/>
    </source>
</evidence>
<dbReference type="Pfam" id="PF00234">
    <property type="entry name" value="Tryp_alpha_amyl"/>
    <property type="match status" value="1"/>
</dbReference>
<dbReference type="SMART" id="SM00499">
    <property type="entry name" value="AAI"/>
    <property type="match status" value="1"/>
</dbReference>
<comment type="similarity">
    <text evidence="1 3">Belongs to the plant LTP family.</text>
</comment>
<dbReference type="PRINTS" id="PR00382">
    <property type="entry name" value="LIPIDTRNSFER"/>
</dbReference>
<name>A0A2N9H1E3_FAGSY</name>
<feature type="domain" description="Bifunctional inhibitor/plant lipid transfer protein/seed storage helical" evidence="5">
    <location>
        <begin position="28"/>
        <end position="116"/>
    </location>
</feature>
<reference evidence="6" key="1">
    <citation type="submission" date="2018-02" db="EMBL/GenBank/DDBJ databases">
        <authorList>
            <person name="Cohen D.B."/>
            <person name="Kent A.D."/>
        </authorList>
    </citation>
    <scope>NUCLEOTIDE SEQUENCE</scope>
</reference>
<accession>A0A2N9H1E3</accession>
<proteinExistence type="inferred from homology"/>
<feature type="chain" id="PRO_5014608246" description="Non-specific lipid-transfer protein" evidence="4">
    <location>
        <begin position="24"/>
        <end position="118"/>
    </location>
</feature>
<evidence type="ECO:0000313" key="6">
    <source>
        <dbReference type="EMBL" id="SPD05430.1"/>
    </source>
</evidence>
<dbReference type="InterPro" id="IPR016140">
    <property type="entry name" value="Bifunc_inhib/LTP/seed_store"/>
</dbReference>
<dbReference type="CDD" id="cd01960">
    <property type="entry name" value="nsLTP1"/>
    <property type="match status" value="1"/>
</dbReference>
<dbReference type="InterPro" id="IPR036312">
    <property type="entry name" value="Bifun_inhib/LTP/seed_sf"/>
</dbReference>
<comment type="function">
    <text evidence="3">Plant non-specific lipid-transfer proteins transfer phospholipids as well as galactolipids across membranes. May play a role in wax or cutin deposition in the cell walls of expanding epidermal cells and certain secretory tissues.</text>
</comment>
<dbReference type="Gene3D" id="1.10.110.10">
    <property type="entry name" value="Plant lipid-transfer and hydrophobic proteins"/>
    <property type="match status" value="1"/>
</dbReference>
<dbReference type="GO" id="GO:0008289">
    <property type="term" value="F:lipid binding"/>
    <property type="evidence" value="ECO:0007669"/>
    <property type="project" value="UniProtKB-KW"/>
</dbReference>
<sequence length="118" mass="12944">MVHPARVLGLAIVILLVSGSALGSPPSCEDVINEMSPCLRYLMQREFQPSDTCCNGLKYIIGYFDQKEDRQAICECLKPAASMVGTVDYSIIAALPKYCGISRRLTLPPISMDIDCSR</sequence>
<dbReference type="EMBL" id="OIVN01002661">
    <property type="protein sequence ID" value="SPD05430.1"/>
    <property type="molecule type" value="Genomic_DNA"/>
</dbReference>
<keyword evidence="3" id="KW-0813">Transport</keyword>
<dbReference type="SUPFAM" id="SSF47699">
    <property type="entry name" value="Bifunctional inhibitor/lipid-transfer protein/seed storage 2S albumin"/>
    <property type="match status" value="1"/>
</dbReference>
<keyword evidence="4" id="KW-0732">Signal</keyword>
<dbReference type="AlphaFoldDB" id="A0A2N9H1E3"/>
<evidence type="ECO:0000259" key="5">
    <source>
        <dbReference type="SMART" id="SM00499"/>
    </source>
</evidence>
<gene>
    <name evidence="6" type="ORF">FSB_LOCUS33312</name>
</gene>
<evidence type="ECO:0000256" key="2">
    <source>
        <dbReference type="ARBA" id="ARBA00023157"/>
    </source>
</evidence>